<dbReference type="EMBL" id="PQXH01000076">
    <property type="protein sequence ID" value="TGO13113.1"/>
    <property type="molecule type" value="Genomic_DNA"/>
</dbReference>
<protein>
    <submittedName>
        <fullName evidence="1">Uncharacterized protein</fullName>
    </submittedName>
</protein>
<keyword evidence="2" id="KW-1185">Reference proteome</keyword>
<accession>A0A4Z1ERN8</accession>
<organism evidence="1 2">
    <name type="scientific">Botrytis tulipae</name>
    <dbReference type="NCBI Taxonomy" id="87230"/>
    <lineage>
        <taxon>Eukaryota</taxon>
        <taxon>Fungi</taxon>
        <taxon>Dikarya</taxon>
        <taxon>Ascomycota</taxon>
        <taxon>Pezizomycotina</taxon>
        <taxon>Leotiomycetes</taxon>
        <taxon>Helotiales</taxon>
        <taxon>Sclerotiniaceae</taxon>
        <taxon>Botrytis</taxon>
    </lineage>
</organism>
<dbReference type="AlphaFoldDB" id="A0A4Z1ERN8"/>
<comment type="caution">
    <text evidence="1">The sequence shown here is derived from an EMBL/GenBank/DDBJ whole genome shotgun (WGS) entry which is preliminary data.</text>
</comment>
<dbReference type="Proteomes" id="UP000297777">
    <property type="component" value="Unassembled WGS sequence"/>
</dbReference>
<name>A0A4Z1ERN8_9HELO</name>
<reference evidence="1 2" key="1">
    <citation type="submission" date="2017-12" db="EMBL/GenBank/DDBJ databases">
        <title>Comparative genomics of Botrytis spp.</title>
        <authorList>
            <person name="Valero-Jimenez C.A."/>
            <person name="Tapia P."/>
            <person name="Veloso J."/>
            <person name="Silva-Moreno E."/>
            <person name="Staats M."/>
            <person name="Valdes J.H."/>
            <person name="Van Kan J.A.L."/>
        </authorList>
    </citation>
    <scope>NUCLEOTIDE SEQUENCE [LARGE SCALE GENOMIC DNA]</scope>
    <source>
        <strain evidence="1 2">Bt9001</strain>
    </source>
</reference>
<proteinExistence type="predicted"/>
<evidence type="ECO:0000313" key="1">
    <source>
        <dbReference type="EMBL" id="TGO13113.1"/>
    </source>
</evidence>
<gene>
    <name evidence="1" type="ORF">BTUL_0076g00130</name>
</gene>
<evidence type="ECO:0000313" key="2">
    <source>
        <dbReference type="Proteomes" id="UP000297777"/>
    </source>
</evidence>
<sequence length="60" mass="6487">MEQFLIARGRPIGISLVGKMETGVEEKSVMQNTVAGVGYSSRTTVDRPYGKNIELGICAQ</sequence>